<evidence type="ECO:0000313" key="2">
    <source>
        <dbReference type="Proteomes" id="UP001060085"/>
    </source>
</evidence>
<comment type="caution">
    <text evidence="1">The sequence shown here is derived from an EMBL/GenBank/DDBJ whole genome shotgun (WGS) entry which is preliminary data.</text>
</comment>
<keyword evidence="2" id="KW-1185">Reference proteome</keyword>
<reference evidence="2" key="1">
    <citation type="journal article" date="2023" name="Nat. Plants">
        <title>Single-cell RNA sequencing provides a high-resolution roadmap for understanding the multicellular compartmentation of specialized metabolism.</title>
        <authorList>
            <person name="Sun S."/>
            <person name="Shen X."/>
            <person name="Li Y."/>
            <person name="Li Y."/>
            <person name="Wang S."/>
            <person name="Li R."/>
            <person name="Zhang H."/>
            <person name="Shen G."/>
            <person name="Guo B."/>
            <person name="Wei J."/>
            <person name="Xu J."/>
            <person name="St-Pierre B."/>
            <person name="Chen S."/>
            <person name="Sun C."/>
        </authorList>
    </citation>
    <scope>NUCLEOTIDE SEQUENCE [LARGE SCALE GENOMIC DNA]</scope>
</reference>
<name>A0ACC0CDY4_CATRO</name>
<accession>A0ACC0CDY4</accession>
<gene>
    <name evidence="1" type="ORF">M9H77_04241</name>
</gene>
<organism evidence="1 2">
    <name type="scientific">Catharanthus roseus</name>
    <name type="common">Madagascar periwinkle</name>
    <name type="synonym">Vinca rosea</name>
    <dbReference type="NCBI Taxonomy" id="4058"/>
    <lineage>
        <taxon>Eukaryota</taxon>
        <taxon>Viridiplantae</taxon>
        <taxon>Streptophyta</taxon>
        <taxon>Embryophyta</taxon>
        <taxon>Tracheophyta</taxon>
        <taxon>Spermatophyta</taxon>
        <taxon>Magnoliopsida</taxon>
        <taxon>eudicotyledons</taxon>
        <taxon>Gunneridae</taxon>
        <taxon>Pentapetalae</taxon>
        <taxon>asterids</taxon>
        <taxon>lamiids</taxon>
        <taxon>Gentianales</taxon>
        <taxon>Apocynaceae</taxon>
        <taxon>Rauvolfioideae</taxon>
        <taxon>Vinceae</taxon>
        <taxon>Catharanthinae</taxon>
        <taxon>Catharanthus</taxon>
    </lineage>
</organism>
<proteinExistence type="predicted"/>
<dbReference type="Proteomes" id="UP001060085">
    <property type="component" value="Linkage Group LG01"/>
</dbReference>
<evidence type="ECO:0000313" key="1">
    <source>
        <dbReference type="EMBL" id="KAI5683013.1"/>
    </source>
</evidence>
<dbReference type="EMBL" id="CM044701">
    <property type="protein sequence ID" value="KAI5683013.1"/>
    <property type="molecule type" value="Genomic_DNA"/>
</dbReference>
<protein>
    <submittedName>
        <fullName evidence="1">Uncharacterized protein</fullName>
    </submittedName>
</protein>
<sequence length="260" mass="30271">MVISFPMWHQFTTVHPKGSDLQILKTKGRDSWENLSSSTSPNEESILQSRMKKRTTKESIRNTMKSLIMVPILLKDITLLLTIEMIVMKSGGIEAMEINQRFDRRLMYRGDNVDRDMDRKNCDGGLVSKLNGVHDYNFNMANETSILLGIEDQGKSSKKELRIIHSSWRKGVFEEECRKSWTLESFVSISPHLNLDVVEFEKTNPFKKRGYGVTRDEHENMEIFQGPVTRLMARKIEEESSFAREELSRLYVEMHSKEKM</sequence>